<reference evidence="3" key="1">
    <citation type="submission" date="2017-05" db="EMBL/GenBank/DDBJ databases">
        <authorList>
            <person name="Imhoff J.F."/>
            <person name="Rahn T."/>
            <person name="Kuenzel S."/>
            <person name="Neulinger S.C."/>
        </authorList>
    </citation>
    <scope>NUCLEOTIDE SEQUENCE</scope>
    <source>
        <strain evidence="3">DSM 4395</strain>
    </source>
</reference>
<feature type="transmembrane region" description="Helical" evidence="2">
    <location>
        <begin position="330"/>
        <end position="352"/>
    </location>
</feature>
<dbReference type="InterPro" id="IPR030802">
    <property type="entry name" value="Permease_MalE"/>
</dbReference>
<feature type="transmembrane region" description="Helical" evidence="2">
    <location>
        <begin position="186"/>
        <end position="204"/>
    </location>
</feature>
<evidence type="ECO:0008006" key="5">
    <source>
        <dbReference type="Google" id="ProtNLM"/>
    </source>
</evidence>
<sequence>MALDQGADSDFVLRLAGRWRLDQRIPPRAEFSALLDRAAPIEGAGPGGNDHSRSEDATATSQPLRLRFDTSALSDWDSALVSFIAGVERLCAERNIDCDPEALPDGLRRLREMANLAAAPEEDPHDRGPSFLARIGLDIGDLVRSTGEIITFFGEGAIAVRHFVAGRARYRKSELWVILQESGADALPIVSLVSFLVGMILGYIGDQQLARFGVRIYVADLVGLATVIQMGALITGIVLAGRTGAAFAARIGTMQVNEEVDALRTFGIPPMEFLVLPRMVALILMTPLLTLYADLLGILGGAFVGTVVGGVTLTAYLVQTQAAIGWNHIIQGLISATVYGAIVAASGCLRGMQCGRSAAAVGEATTSAVVTAIVFIVIAAAILTVIFDAIGLSA</sequence>
<dbReference type="PANTHER" id="PTHR30188">
    <property type="entry name" value="ABC TRANSPORTER PERMEASE PROTEIN-RELATED"/>
    <property type="match status" value="1"/>
</dbReference>
<name>A0AAJ0XEX9_HALSE</name>
<comment type="caution">
    <text evidence="3">The sequence shown here is derived from an EMBL/GenBank/DDBJ whole genome shotgun (WGS) entry which is preliminary data.</text>
</comment>
<evidence type="ECO:0000313" key="3">
    <source>
        <dbReference type="EMBL" id="MBK5929190.1"/>
    </source>
</evidence>
<dbReference type="PANTHER" id="PTHR30188:SF3">
    <property type="entry name" value="ABC TRANSPORTER PERMEASE"/>
    <property type="match status" value="1"/>
</dbReference>
<dbReference type="Pfam" id="PF02405">
    <property type="entry name" value="MlaE"/>
    <property type="match status" value="1"/>
</dbReference>
<organism evidence="3 4">
    <name type="scientific">Halochromatium salexigens</name>
    <name type="common">Chromatium salexigens</name>
    <dbReference type="NCBI Taxonomy" id="49447"/>
    <lineage>
        <taxon>Bacteria</taxon>
        <taxon>Pseudomonadati</taxon>
        <taxon>Pseudomonadota</taxon>
        <taxon>Gammaproteobacteria</taxon>
        <taxon>Chromatiales</taxon>
        <taxon>Chromatiaceae</taxon>
        <taxon>Halochromatium</taxon>
    </lineage>
</organism>
<feature type="transmembrane region" description="Helical" evidence="2">
    <location>
        <begin position="273"/>
        <end position="292"/>
    </location>
</feature>
<keyword evidence="2" id="KW-1133">Transmembrane helix</keyword>
<feature type="transmembrane region" description="Helical" evidence="2">
    <location>
        <begin position="364"/>
        <end position="387"/>
    </location>
</feature>
<feature type="transmembrane region" description="Helical" evidence="2">
    <location>
        <begin position="216"/>
        <end position="240"/>
    </location>
</feature>
<feature type="transmembrane region" description="Helical" evidence="2">
    <location>
        <begin position="298"/>
        <end position="318"/>
    </location>
</feature>
<keyword evidence="2" id="KW-0472">Membrane</keyword>
<evidence type="ECO:0000256" key="1">
    <source>
        <dbReference type="SAM" id="MobiDB-lite"/>
    </source>
</evidence>
<dbReference type="GO" id="GO:0005548">
    <property type="term" value="F:phospholipid transporter activity"/>
    <property type="evidence" value="ECO:0007669"/>
    <property type="project" value="TreeGrafter"/>
</dbReference>
<proteinExistence type="predicted"/>
<keyword evidence="4" id="KW-1185">Reference proteome</keyword>
<dbReference type="GO" id="GO:0043190">
    <property type="term" value="C:ATP-binding cassette (ABC) transporter complex"/>
    <property type="evidence" value="ECO:0007669"/>
    <property type="project" value="InterPro"/>
</dbReference>
<gene>
    <name evidence="3" type="ORF">CCR82_01225</name>
</gene>
<accession>A0AAJ0XEX9</accession>
<protein>
    <recommendedName>
        <fullName evidence="5">ABC transporter permease</fullName>
    </recommendedName>
</protein>
<feature type="region of interest" description="Disordered" evidence="1">
    <location>
        <begin position="40"/>
        <end position="61"/>
    </location>
</feature>
<evidence type="ECO:0000313" key="4">
    <source>
        <dbReference type="Proteomes" id="UP001296967"/>
    </source>
</evidence>
<dbReference type="AlphaFoldDB" id="A0AAJ0XEX9"/>
<dbReference type="Proteomes" id="UP001296967">
    <property type="component" value="Unassembled WGS sequence"/>
</dbReference>
<reference evidence="3" key="2">
    <citation type="journal article" date="2020" name="Microorganisms">
        <title>Osmotic Adaptation and Compatible Solute Biosynthesis of Phototrophic Bacteria as Revealed from Genome Analyses.</title>
        <authorList>
            <person name="Imhoff J.F."/>
            <person name="Rahn T."/>
            <person name="Kunzel S."/>
            <person name="Keller A."/>
            <person name="Neulinger S.C."/>
        </authorList>
    </citation>
    <scope>NUCLEOTIDE SEQUENCE</scope>
    <source>
        <strain evidence="3">DSM 4395</strain>
    </source>
</reference>
<evidence type="ECO:0000256" key="2">
    <source>
        <dbReference type="SAM" id="Phobius"/>
    </source>
</evidence>
<dbReference type="EMBL" id="NHSF01000009">
    <property type="protein sequence ID" value="MBK5929190.1"/>
    <property type="molecule type" value="Genomic_DNA"/>
</dbReference>
<keyword evidence="2" id="KW-0812">Transmembrane</keyword>